<dbReference type="RefSeq" id="WP_132249284.1">
    <property type="nucleotide sequence ID" value="NZ_SMAL01000001.1"/>
</dbReference>
<evidence type="ECO:0000313" key="3">
    <source>
        <dbReference type="Proteomes" id="UP000294902"/>
    </source>
</evidence>
<organism evidence="2 3">
    <name type="scientific">Natranaerovirga pectinivora</name>
    <dbReference type="NCBI Taxonomy" id="682400"/>
    <lineage>
        <taxon>Bacteria</taxon>
        <taxon>Bacillati</taxon>
        <taxon>Bacillota</taxon>
        <taxon>Clostridia</taxon>
        <taxon>Lachnospirales</taxon>
        <taxon>Natranaerovirgaceae</taxon>
        <taxon>Natranaerovirga</taxon>
    </lineage>
</organism>
<feature type="transmembrane region" description="Helical" evidence="1">
    <location>
        <begin position="12"/>
        <end position="30"/>
    </location>
</feature>
<dbReference type="OrthoDB" id="1633470at2"/>
<name>A0A4R3MRP7_9FIRM</name>
<keyword evidence="1" id="KW-0472">Membrane</keyword>
<evidence type="ECO:0000313" key="2">
    <source>
        <dbReference type="EMBL" id="TCT16868.1"/>
    </source>
</evidence>
<accession>A0A4R3MRP7</accession>
<reference evidence="2 3" key="1">
    <citation type="submission" date="2019-03" db="EMBL/GenBank/DDBJ databases">
        <title>Genomic Encyclopedia of Type Strains, Phase IV (KMG-IV): sequencing the most valuable type-strain genomes for metagenomic binning, comparative biology and taxonomic classification.</title>
        <authorList>
            <person name="Goeker M."/>
        </authorList>
    </citation>
    <scope>NUCLEOTIDE SEQUENCE [LARGE SCALE GENOMIC DNA]</scope>
    <source>
        <strain evidence="2 3">DSM 24629</strain>
    </source>
</reference>
<evidence type="ECO:0000256" key="1">
    <source>
        <dbReference type="SAM" id="Phobius"/>
    </source>
</evidence>
<protein>
    <submittedName>
        <fullName evidence="2">Stage II sporulation protein P</fullName>
    </submittedName>
</protein>
<comment type="caution">
    <text evidence="2">The sequence shown here is derived from an EMBL/GenBank/DDBJ whole genome shotgun (WGS) entry which is preliminary data.</text>
</comment>
<dbReference type="AlphaFoldDB" id="A0A4R3MRP7"/>
<dbReference type="InterPro" id="IPR010897">
    <property type="entry name" value="Spore_II_P"/>
</dbReference>
<proteinExistence type="predicted"/>
<sequence length="416" mass="48118">MERRRSIQSIKKINVLLVLVMIILFSNILYKGYEIFVPDSFKTIGAQIRKSSSNYLSEQIFVKSVPLLSYTFNNHSDLVKQEKLLGYETSYFKRFFSGHIPLIDYVLKEESLQYYTVAEVYPSIEQWQQEDEGNKNIDIAELEEESNHIEKPIENHIVKSYAYTLEQLKDFNFLMNNMYTVDNSIRVSPNDFNIEKWLSNDITVDFSKEEPKVLIYHTHSQEAFIDSRKGFVEDTVVGLGVELAEILKNDYEINVIHHTGVYDYPVRDRAYANAVGPISRILEENPSIEIVIDLHRDGVPDHLHFVTEINGKQTARIMFFNGISKTLVNGRMVENGYIPNPYVNENMALTLQMQLKAAEIFPGFTRRIYLRGERFNLHLKPRSLLIEVGAQTNTVEEAKNAMAPLAQILYEVFIGH</sequence>
<dbReference type="EMBL" id="SMAL01000001">
    <property type="protein sequence ID" value="TCT16868.1"/>
    <property type="molecule type" value="Genomic_DNA"/>
</dbReference>
<keyword evidence="3" id="KW-1185">Reference proteome</keyword>
<keyword evidence="1" id="KW-1133">Transmembrane helix</keyword>
<keyword evidence="1" id="KW-0812">Transmembrane</keyword>
<dbReference type="Proteomes" id="UP000294902">
    <property type="component" value="Unassembled WGS sequence"/>
</dbReference>
<dbReference type="Pfam" id="PF07454">
    <property type="entry name" value="SpoIIP"/>
    <property type="match status" value="1"/>
</dbReference>
<gene>
    <name evidence="2" type="ORF">EDC18_101164</name>
</gene>